<dbReference type="PANTHER" id="PTHR16631:SF17">
    <property type="entry name" value="GLUCAN ENDO-1,3-BETA-GLUCOSIDASE BTGC"/>
    <property type="match status" value="1"/>
</dbReference>
<dbReference type="Pfam" id="PF00652">
    <property type="entry name" value="Ricin_B_lectin"/>
    <property type="match status" value="1"/>
</dbReference>
<evidence type="ECO:0000256" key="1">
    <source>
        <dbReference type="ARBA" id="ARBA00000382"/>
    </source>
</evidence>
<keyword evidence="16" id="KW-0732">Signal</keyword>
<organism evidence="18 20">
    <name type="scientific">Aphanomyces astaci</name>
    <name type="common">Crayfish plague agent</name>
    <dbReference type="NCBI Taxonomy" id="112090"/>
    <lineage>
        <taxon>Eukaryota</taxon>
        <taxon>Sar</taxon>
        <taxon>Stramenopiles</taxon>
        <taxon>Oomycota</taxon>
        <taxon>Saprolegniomycetes</taxon>
        <taxon>Saprolegniales</taxon>
        <taxon>Verrucalvaceae</taxon>
        <taxon>Aphanomyces</taxon>
    </lineage>
</organism>
<dbReference type="InterPro" id="IPR050732">
    <property type="entry name" value="Beta-glucan_modifiers"/>
</dbReference>
<dbReference type="CDD" id="cd01100">
    <property type="entry name" value="APPLE_Factor_XI_like"/>
    <property type="match status" value="1"/>
</dbReference>
<dbReference type="Pfam" id="PF14295">
    <property type="entry name" value="PAN_4"/>
    <property type="match status" value="1"/>
</dbReference>
<evidence type="ECO:0000313" key="21">
    <source>
        <dbReference type="Proteomes" id="UP000266643"/>
    </source>
</evidence>
<evidence type="ECO:0000256" key="15">
    <source>
        <dbReference type="ARBA" id="ARBA00043078"/>
    </source>
</evidence>
<keyword evidence="5" id="KW-0677">Repeat</keyword>
<sequence length="478" mass="52129">MARLLCCILLSLSAHRWTTDAAPPLSSFGIGYHVGHASKIEGDFQSIRQHFGGVRTFLTHVNTQVNIIDVAATVGLKIATGIPVDSSRFELDLTAVVAGAKRNPSSVQAVYVGNEDLLQGFDAGRLVGLIQQVKRRLVDAGLPSIPVGTVQTDGSFLEFPYVADVCDVMGVNIHPFFSHGQPMANFEARWRNMKAKFPASKLRMTETGWPTAGGYSPTGQDANEATSSAFFKAFYSWHQKEQSDMPFWFMYQDVPSKGGFETYFGLSRVDGSWKIDWQSYGSPPSAPPVRPTSAMAVESPDGYRLAVVNGQLKSLQQQESALFIWDLATNGLRTNGNNCLVASAAATDVRLEPCDPKSSNQRWLVHRRANRLTHVGDGMCMDIAPPERKPQLAPCDGGNDNQVIRMVSLQLRCTLEKNVDYAGNDLKAVATPDPAACCKVCRNTAKCNAFSWMRGTCWLKHTKGPKSSKDGVVSAAFG</sequence>
<evidence type="ECO:0000256" key="4">
    <source>
        <dbReference type="ARBA" id="ARBA00022475"/>
    </source>
</evidence>
<dbReference type="SMART" id="SM00458">
    <property type="entry name" value="RICIN"/>
    <property type="match status" value="1"/>
</dbReference>
<evidence type="ECO:0000259" key="17">
    <source>
        <dbReference type="PROSITE" id="PS50948"/>
    </source>
</evidence>
<evidence type="ECO:0000256" key="6">
    <source>
        <dbReference type="ARBA" id="ARBA00022801"/>
    </source>
</evidence>
<evidence type="ECO:0000256" key="10">
    <source>
        <dbReference type="ARBA" id="ARBA00023277"/>
    </source>
</evidence>
<keyword evidence="7" id="KW-0472">Membrane</keyword>
<evidence type="ECO:0000313" key="19">
    <source>
        <dbReference type="EMBL" id="RHY40613.1"/>
    </source>
</evidence>
<dbReference type="VEuPathDB" id="FungiDB:H257_03594"/>
<dbReference type="EMBL" id="QUTA01012683">
    <property type="protein sequence ID" value="RHX97503.1"/>
    <property type="molecule type" value="Genomic_DNA"/>
</dbReference>
<keyword evidence="4" id="KW-1003">Cell membrane</keyword>
<evidence type="ECO:0000256" key="14">
    <source>
        <dbReference type="ARBA" id="ARBA00042373"/>
    </source>
</evidence>
<reference evidence="20 21" key="1">
    <citation type="submission" date="2018-08" db="EMBL/GenBank/DDBJ databases">
        <title>Aphanomyces genome sequencing and annotation.</title>
        <authorList>
            <person name="Minardi D."/>
            <person name="Oidtmann B."/>
            <person name="Van Der Giezen M."/>
            <person name="Studholme D.J."/>
        </authorList>
    </citation>
    <scope>NUCLEOTIDE SEQUENCE [LARGE SCALE GENOMIC DNA]</scope>
    <source>
        <strain evidence="19 21">D2</strain>
        <strain evidence="18 20">Yx</strain>
    </source>
</reference>
<evidence type="ECO:0000256" key="11">
    <source>
        <dbReference type="ARBA" id="ARBA00023316"/>
    </source>
</evidence>
<keyword evidence="12" id="KW-0624">Polysaccharide degradation</keyword>
<dbReference type="SUPFAM" id="SSF51445">
    <property type="entry name" value="(Trans)glycosidases"/>
    <property type="match status" value="1"/>
</dbReference>
<dbReference type="SUPFAM" id="SSF50370">
    <property type="entry name" value="Ricin B-like lectins"/>
    <property type="match status" value="1"/>
</dbReference>
<name>A0A396ZTJ8_APHAT</name>
<dbReference type="Gene3D" id="3.50.4.10">
    <property type="entry name" value="Hepatocyte Growth Factor"/>
    <property type="match status" value="1"/>
</dbReference>
<dbReference type="Gene3D" id="2.80.10.50">
    <property type="match status" value="1"/>
</dbReference>
<comment type="caution">
    <text evidence="18">The sequence shown here is derived from an EMBL/GenBank/DDBJ whole genome shotgun (WGS) entry which is preliminary data.</text>
</comment>
<protein>
    <recommendedName>
        <fullName evidence="3">glucan endo-1,3-beta-D-glucosidase</fullName>
        <ecNumber evidence="3">3.2.1.39</ecNumber>
    </recommendedName>
    <alternativeName>
        <fullName evidence="15">Endo-1,3-beta-glucanase btgC</fullName>
    </alternativeName>
    <alternativeName>
        <fullName evidence="14">Laminarinase btgC</fullName>
    </alternativeName>
</protein>
<dbReference type="InterPro" id="IPR017853">
    <property type="entry name" value="GH"/>
</dbReference>
<dbReference type="GO" id="GO:0005576">
    <property type="term" value="C:extracellular region"/>
    <property type="evidence" value="ECO:0007669"/>
    <property type="project" value="InterPro"/>
</dbReference>
<comment type="subcellular location">
    <subcellularLocation>
        <location evidence="2">Cell membrane</location>
    </subcellularLocation>
</comment>
<evidence type="ECO:0000256" key="13">
    <source>
        <dbReference type="ARBA" id="ARBA00037649"/>
    </source>
</evidence>
<evidence type="ECO:0000256" key="8">
    <source>
        <dbReference type="ARBA" id="ARBA00023157"/>
    </source>
</evidence>
<dbReference type="Gene3D" id="3.20.20.80">
    <property type="entry name" value="Glycosidases"/>
    <property type="match status" value="1"/>
</dbReference>
<comment type="catalytic activity">
    <reaction evidence="1">
        <text>Hydrolysis of (1-&gt;3)-beta-D-glucosidic linkages in (1-&gt;3)-beta-D-glucans.</text>
        <dbReference type="EC" id="3.2.1.39"/>
    </reaction>
</comment>
<comment type="function">
    <text evidence="13">Glucanases play a role in cell expansion during growth, in cell-cell fusion during mating, and in spore release during sporulation. This enzyme may be involved in beta-glucan degradation. Active on laminarin and lichenan.</text>
</comment>
<dbReference type="InterPro" id="IPR035992">
    <property type="entry name" value="Ricin_B-like_lectins"/>
</dbReference>
<dbReference type="PANTHER" id="PTHR16631">
    <property type="entry name" value="GLUCAN 1,3-BETA-GLUCOSIDASE"/>
    <property type="match status" value="1"/>
</dbReference>
<dbReference type="SMART" id="SM00223">
    <property type="entry name" value="APPLE"/>
    <property type="match status" value="1"/>
</dbReference>
<dbReference type="GO" id="GO:0071555">
    <property type="term" value="P:cell wall organization"/>
    <property type="evidence" value="ECO:0007669"/>
    <property type="project" value="UniProtKB-KW"/>
</dbReference>
<keyword evidence="10" id="KW-0119">Carbohydrate metabolism</keyword>
<evidence type="ECO:0000313" key="18">
    <source>
        <dbReference type="EMBL" id="RHX97503.1"/>
    </source>
</evidence>
<dbReference type="GO" id="GO:0006508">
    <property type="term" value="P:proteolysis"/>
    <property type="evidence" value="ECO:0007669"/>
    <property type="project" value="InterPro"/>
</dbReference>
<dbReference type="EMBL" id="QUTD01010903">
    <property type="protein sequence ID" value="RHY40613.1"/>
    <property type="molecule type" value="Genomic_DNA"/>
</dbReference>
<feature type="chain" id="PRO_5035556870" description="glucan endo-1,3-beta-D-glucosidase" evidence="16">
    <location>
        <begin position="22"/>
        <end position="478"/>
    </location>
</feature>
<keyword evidence="11" id="KW-0961">Cell wall biogenesis/degradation</keyword>
<dbReference type="InterPro" id="IPR000772">
    <property type="entry name" value="Ricin_B_lectin"/>
</dbReference>
<dbReference type="Proteomes" id="UP000266643">
    <property type="component" value="Unassembled WGS sequence"/>
</dbReference>
<feature type="domain" description="Apple" evidence="17">
    <location>
        <begin position="413"/>
        <end position="478"/>
    </location>
</feature>
<feature type="signal peptide" evidence="16">
    <location>
        <begin position="1"/>
        <end position="21"/>
    </location>
</feature>
<dbReference type="InterPro" id="IPR003609">
    <property type="entry name" value="Pan_app"/>
</dbReference>
<dbReference type="Proteomes" id="UP000266239">
    <property type="component" value="Unassembled WGS sequence"/>
</dbReference>
<dbReference type="GO" id="GO:0042973">
    <property type="term" value="F:glucan endo-1,3-beta-D-glucosidase activity"/>
    <property type="evidence" value="ECO:0007669"/>
    <property type="project" value="UniProtKB-EC"/>
</dbReference>
<evidence type="ECO:0000256" key="2">
    <source>
        <dbReference type="ARBA" id="ARBA00004236"/>
    </source>
</evidence>
<keyword evidence="8" id="KW-1015">Disulfide bond</keyword>
<gene>
    <name evidence="18" type="ORF">DYB25_004374</name>
    <name evidence="19" type="ORF">DYB30_000354</name>
</gene>
<dbReference type="SUPFAM" id="SSF57414">
    <property type="entry name" value="Hairpin loop containing domain-like"/>
    <property type="match status" value="1"/>
</dbReference>
<dbReference type="EC" id="3.2.1.39" evidence="3"/>
<evidence type="ECO:0000256" key="12">
    <source>
        <dbReference type="ARBA" id="ARBA00023326"/>
    </source>
</evidence>
<proteinExistence type="predicted"/>
<keyword evidence="9" id="KW-0325">Glycoprotein</keyword>
<evidence type="ECO:0000256" key="16">
    <source>
        <dbReference type="SAM" id="SignalP"/>
    </source>
</evidence>
<evidence type="ECO:0000256" key="7">
    <source>
        <dbReference type="ARBA" id="ARBA00023136"/>
    </source>
</evidence>
<dbReference type="PROSITE" id="PS50948">
    <property type="entry name" value="PAN"/>
    <property type="match status" value="1"/>
</dbReference>
<dbReference type="GO" id="GO:0005886">
    <property type="term" value="C:plasma membrane"/>
    <property type="evidence" value="ECO:0007669"/>
    <property type="project" value="UniProtKB-SubCell"/>
</dbReference>
<keyword evidence="6" id="KW-0378">Hydrolase</keyword>
<accession>A0A396ZTJ8</accession>
<evidence type="ECO:0000256" key="9">
    <source>
        <dbReference type="ARBA" id="ARBA00023180"/>
    </source>
</evidence>
<dbReference type="PROSITE" id="PS50231">
    <property type="entry name" value="RICIN_B_LECTIN"/>
    <property type="match status" value="1"/>
</dbReference>
<dbReference type="InterPro" id="IPR000177">
    <property type="entry name" value="Apple"/>
</dbReference>
<evidence type="ECO:0000256" key="5">
    <source>
        <dbReference type="ARBA" id="ARBA00022737"/>
    </source>
</evidence>
<dbReference type="GO" id="GO:0000272">
    <property type="term" value="P:polysaccharide catabolic process"/>
    <property type="evidence" value="ECO:0007669"/>
    <property type="project" value="UniProtKB-KW"/>
</dbReference>
<dbReference type="AlphaFoldDB" id="A0A396ZTJ8"/>
<evidence type="ECO:0000313" key="20">
    <source>
        <dbReference type="Proteomes" id="UP000266239"/>
    </source>
</evidence>
<evidence type="ECO:0000256" key="3">
    <source>
        <dbReference type="ARBA" id="ARBA00012780"/>
    </source>
</evidence>